<dbReference type="InterPro" id="IPR042178">
    <property type="entry name" value="Serpin_sf_1"/>
</dbReference>
<dbReference type="Gene3D" id="3.30.497.10">
    <property type="entry name" value="Antithrombin, subunit I, domain 2"/>
    <property type="match status" value="1"/>
</dbReference>
<dbReference type="Proteomes" id="UP001162164">
    <property type="component" value="Unassembled WGS sequence"/>
</dbReference>
<protein>
    <recommendedName>
        <fullName evidence="5">Serpin domain-containing protein</fullName>
    </recommendedName>
</protein>
<evidence type="ECO:0000256" key="1">
    <source>
        <dbReference type="ARBA" id="ARBA00022690"/>
    </source>
</evidence>
<dbReference type="EMBL" id="JAPWTJ010000145">
    <property type="protein sequence ID" value="KAJ8982103.1"/>
    <property type="molecule type" value="Genomic_DNA"/>
</dbReference>
<dbReference type="SMART" id="SM00093">
    <property type="entry name" value="SERPIN"/>
    <property type="match status" value="1"/>
</dbReference>
<comment type="similarity">
    <text evidence="3">Belongs to the serpin family.</text>
</comment>
<dbReference type="InterPro" id="IPR000215">
    <property type="entry name" value="Serpin_fam"/>
</dbReference>
<evidence type="ECO:0000313" key="7">
    <source>
        <dbReference type="Proteomes" id="UP001162164"/>
    </source>
</evidence>
<evidence type="ECO:0000256" key="3">
    <source>
        <dbReference type="RuleBase" id="RU000411"/>
    </source>
</evidence>
<organism evidence="6 7">
    <name type="scientific">Molorchus minor</name>
    <dbReference type="NCBI Taxonomy" id="1323400"/>
    <lineage>
        <taxon>Eukaryota</taxon>
        <taxon>Metazoa</taxon>
        <taxon>Ecdysozoa</taxon>
        <taxon>Arthropoda</taxon>
        <taxon>Hexapoda</taxon>
        <taxon>Insecta</taxon>
        <taxon>Pterygota</taxon>
        <taxon>Neoptera</taxon>
        <taxon>Endopterygota</taxon>
        <taxon>Coleoptera</taxon>
        <taxon>Polyphaga</taxon>
        <taxon>Cucujiformia</taxon>
        <taxon>Chrysomeloidea</taxon>
        <taxon>Cerambycidae</taxon>
        <taxon>Lamiinae</taxon>
        <taxon>Monochamini</taxon>
        <taxon>Molorchus</taxon>
    </lineage>
</organism>
<name>A0ABQ9JXL8_9CUCU</name>
<dbReference type="PANTHER" id="PTHR11461">
    <property type="entry name" value="SERINE PROTEASE INHIBITOR, SERPIN"/>
    <property type="match status" value="1"/>
</dbReference>
<gene>
    <name evidence="6" type="ORF">NQ317_010961</name>
</gene>
<feature type="signal peptide" evidence="4">
    <location>
        <begin position="1"/>
        <end position="18"/>
    </location>
</feature>
<keyword evidence="1" id="KW-0646">Protease inhibitor</keyword>
<dbReference type="InterPro" id="IPR042185">
    <property type="entry name" value="Serpin_sf_2"/>
</dbReference>
<evidence type="ECO:0000259" key="5">
    <source>
        <dbReference type="SMART" id="SM00093"/>
    </source>
</evidence>
<keyword evidence="2" id="KW-0722">Serine protease inhibitor</keyword>
<dbReference type="Pfam" id="PF00079">
    <property type="entry name" value="Serpin"/>
    <property type="match status" value="2"/>
</dbReference>
<feature type="chain" id="PRO_5046693464" description="Serpin domain-containing protein" evidence="4">
    <location>
        <begin position="19"/>
        <end position="547"/>
    </location>
</feature>
<dbReference type="Gene3D" id="2.30.39.10">
    <property type="entry name" value="Alpha-1-antitrypsin, domain 1"/>
    <property type="match status" value="2"/>
</dbReference>
<comment type="caution">
    <text evidence="6">The sequence shown here is derived from an EMBL/GenBank/DDBJ whole genome shotgun (WGS) entry which is preliminary data.</text>
</comment>
<dbReference type="SUPFAM" id="SSF56574">
    <property type="entry name" value="Serpins"/>
    <property type="match status" value="1"/>
</dbReference>
<evidence type="ECO:0000313" key="6">
    <source>
        <dbReference type="EMBL" id="KAJ8982103.1"/>
    </source>
</evidence>
<reference evidence="6" key="1">
    <citation type="journal article" date="2023" name="Insect Mol. Biol.">
        <title>Genome sequencing provides insights into the evolution of gene families encoding plant cell wall-degrading enzymes in longhorned beetles.</title>
        <authorList>
            <person name="Shin N.R."/>
            <person name="Okamura Y."/>
            <person name="Kirsch R."/>
            <person name="Pauchet Y."/>
        </authorList>
    </citation>
    <scope>NUCLEOTIDE SEQUENCE</scope>
    <source>
        <strain evidence="6">MMC_N1</strain>
    </source>
</reference>
<dbReference type="InterPro" id="IPR036186">
    <property type="entry name" value="Serpin_sf"/>
</dbReference>
<keyword evidence="4" id="KW-0732">Signal</keyword>
<evidence type="ECO:0000256" key="2">
    <source>
        <dbReference type="ARBA" id="ARBA00022900"/>
    </source>
</evidence>
<proteinExistence type="inferred from homology"/>
<feature type="domain" description="Serpin" evidence="5">
    <location>
        <begin position="74"/>
        <end position="539"/>
    </location>
</feature>
<sequence>MYTLSIIFILASCSHLHAQNLESLFYPDEDGGLTSMDNSVRIPPHVNLTEIRGTSLYEKFVDRIISGGVTKLTLAINTILNSRRGSDNIVFAPVSIAGALALVLLGSNGKTFQEIGAVMGLATGVDVQRKSLQVHEQFGRMLNKLESSSGLSVGQQVNFAAAIFIQNNYPIRKVYKKTAEDLYQSEILNVDFESNPSEAQQVINNWVSGKTNGKIHNVLGEVPQPNTRVIITSAMYFKASWEFPFFEGTTAKRPFYPNGRKSPTNIQVELMANGGELPYFKDQSLNCEILGFPYKGNATTMYVVMPFNSDAQKLKELETRLTTNDLERLADSTVYREVVTLFPKMKLESTIELKPVLQRLGVHSLFEPTEANLAIMSPGEIVQSPPKIRLGATNQQNSSVNCSKIFNPKTNISSCRDVINDLNQTQEVSYKKIGDKIGRQVTNRLNTFSNRETIDNLRQLINEQSTDNNFQNPGLYADKVIHKVYMDITETGTEAAATTSISLSRGGGKVTFRVDVPFFFFIRNEETKTVLFWGSVVTPTPNFKKVQ</sequence>
<evidence type="ECO:0000256" key="4">
    <source>
        <dbReference type="SAM" id="SignalP"/>
    </source>
</evidence>
<dbReference type="PANTHER" id="PTHR11461:SF342">
    <property type="entry name" value="SERINE PROTEASE INHIBITOR 28DC"/>
    <property type="match status" value="1"/>
</dbReference>
<accession>A0ABQ9JXL8</accession>
<dbReference type="InterPro" id="IPR023796">
    <property type="entry name" value="Serpin_dom"/>
</dbReference>
<keyword evidence="7" id="KW-1185">Reference proteome</keyword>